<protein>
    <submittedName>
        <fullName evidence="1">Uncharacterized protein</fullName>
    </submittedName>
</protein>
<dbReference type="EMBL" id="CP011509">
    <property type="protein sequence ID" value="AKI98954.1"/>
    <property type="molecule type" value="Genomic_DNA"/>
</dbReference>
<accession>A0AAC8Q0Y1</accession>
<evidence type="ECO:0000313" key="1">
    <source>
        <dbReference type="EMBL" id="AKI98954.1"/>
    </source>
</evidence>
<dbReference type="AlphaFoldDB" id="A0AAC8Q0Y1"/>
<name>A0AAC8Q0Y1_9BACT</name>
<gene>
    <name evidence="1" type="ORF">AA314_00581</name>
</gene>
<reference evidence="1 2" key="1">
    <citation type="submission" date="2015-05" db="EMBL/GenBank/DDBJ databases">
        <title>Genome assembly of Archangium gephyra DSM 2261.</title>
        <authorList>
            <person name="Sharma G."/>
            <person name="Subramanian S."/>
        </authorList>
    </citation>
    <scope>NUCLEOTIDE SEQUENCE [LARGE SCALE GENOMIC DNA]</scope>
    <source>
        <strain evidence="1 2">DSM 2261</strain>
    </source>
</reference>
<evidence type="ECO:0000313" key="2">
    <source>
        <dbReference type="Proteomes" id="UP000035579"/>
    </source>
</evidence>
<sequence length="67" mass="7324">MYTGRGERAGAEENIFDRFARDERIEWVLAIRVGTHGAGAQMGQGCFRDLDHGVLGGKFEAIGDGRV</sequence>
<dbReference type="KEGG" id="age:AA314_00581"/>
<organism evidence="1 2">
    <name type="scientific">Archangium gephyra</name>
    <dbReference type="NCBI Taxonomy" id="48"/>
    <lineage>
        <taxon>Bacteria</taxon>
        <taxon>Pseudomonadati</taxon>
        <taxon>Myxococcota</taxon>
        <taxon>Myxococcia</taxon>
        <taxon>Myxococcales</taxon>
        <taxon>Cystobacterineae</taxon>
        <taxon>Archangiaceae</taxon>
        <taxon>Archangium</taxon>
    </lineage>
</organism>
<proteinExistence type="predicted"/>
<dbReference type="Proteomes" id="UP000035579">
    <property type="component" value="Chromosome"/>
</dbReference>